<dbReference type="AlphaFoldDB" id="A0A540K7D9"/>
<dbReference type="EMBL" id="VIEB01001959">
    <property type="protein sequence ID" value="TQD70143.1"/>
    <property type="molecule type" value="Genomic_DNA"/>
</dbReference>
<organism evidence="1 2">
    <name type="scientific">Malus baccata</name>
    <name type="common">Siberian crab apple</name>
    <name type="synonym">Pyrus baccata</name>
    <dbReference type="NCBI Taxonomy" id="106549"/>
    <lineage>
        <taxon>Eukaryota</taxon>
        <taxon>Viridiplantae</taxon>
        <taxon>Streptophyta</taxon>
        <taxon>Embryophyta</taxon>
        <taxon>Tracheophyta</taxon>
        <taxon>Spermatophyta</taxon>
        <taxon>Magnoliopsida</taxon>
        <taxon>eudicotyledons</taxon>
        <taxon>Gunneridae</taxon>
        <taxon>Pentapetalae</taxon>
        <taxon>rosids</taxon>
        <taxon>fabids</taxon>
        <taxon>Rosales</taxon>
        <taxon>Rosaceae</taxon>
        <taxon>Amygdaloideae</taxon>
        <taxon>Maleae</taxon>
        <taxon>Malus</taxon>
    </lineage>
</organism>
<accession>A0A540K7D9</accession>
<sequence>MNPRPQISDFNIYNDKKAAKRSTFLGKVKIPGNAFAKSDAAEFVYFPLEKRSVFSQIWVFSFLGVQNFQAFPPSSMSPKSPEPSHLPWV</sequence>
<name>A0A540K7D9_MALBA</name>
<reference evidence="1 2" key="1">
    <citation type="journal article" date="2019" name="G3 (Bethesda)">
        <title>Sequencing of a Wild Apple (Malus baccata) Genome Unravels the Differences Between Cultivated and Wild Apple Species Regarding Disease Resistance and Cold Tolerance.</title>
        <authorList>
            <person name="Chen X."/>
        </authorList>
    </citation>
    <scope>NUCLEOTIDE SEQUENCE [LARGE SCALE GENOMIC DNA]</scope>
    <source>
        <strain evidence="2">cv. Shandingzi</strain>
        <tissue evidence="1">Leaves</tissue>
    </source>
</reference>
<evidence type="ECO:0000313" key="1">
    <source>
        <dbReference type="EMBL" id="TQD70143.1"/>
    </source>
</evidence>
<keyword evidence="2" id="KW-1185">Reference proteome</keyword>
<proteinExistence type="predicted"/>
<protein>
    <submittedName>
        <fullName evidence="1">Uncharacterized protein</fullName>
    </submittedName>
</protein>
<evidence type="ECO:0000313" key="2">
    <source>
        <dbReference type="Proteomes" id="UP000315295"/>
    </source>
</evidence>
<dbReference type="Proteomes" id="UP000315295">
    <property type="component" value="Unassembled WGS sequence"/>
</dbReference>
<comment type="caution">
    <text evidence="1">The sequence shown here is derived from an EMBL/GenBank/DDBJ whole genome shotgun (WGS) entry which is preliminary data.</text>
</comment>
<gene>
    <name evidence="1" type="ORF">C1H46_044323</name>
</gene>
<dbReference type="STRING" id="106549.A0A540K7D9"/>